<proteinExistence type="predicted"/>
<protein>
    <submittedName>
        <fullName evidence="1">Uncharacterized protein</fullName>
    </submittedName>
</protein>
<gene>
    <name evidence="1" type="ORF">AB433_01995</name>
</gene>
<reference evidence="1 2" key="1">
    <citation type="submission" date="2015-06" db="EMBL/GenBank/DDBJ databases">
        <authorList>
            <person name="Zeng Y."/>
            <person name="Huang Y."/>
        </authorList>
    </citation>
    <scope>NUCLEOTIDE SEQUENCE [LARGE SCALE GENOMIC DNA]</scope>
    <source>
        <strain evidence="1 2">PQ-2</strain>
    </source>
</reference>
<dbReference type="RefSeq" id="WP_047819714.1">
    <property type="nucleotide sequence ID" value="NZ_CP011770.1"/>
</dbReference>
<keyword evidence="2" id="KW-1185">Reference proteome</keyword>
<dbReference type="STRING" id="1348774.AB433_01995"/>
<dbReference type="EMBL" id="CP011770">
    <property type="protein sequence ID" value="AKM09019.1"/>
    <property type="molecule type" value="Genomic_DNA"/>
</dbReference>
<evidence type="ECO:0000313" key="2">
    <source>
        <dbReference type="Proteomes" id="UP000035287"/>
    </source>
</evidence>
<dbReference type="PATRIC" id="fig|1348774.3.peg.422"/>
<dbReference type="Proteomes" id="UP000035287">
    <property type="component" value="Chromosome"/>
</dbReference>
<sequence>MASLSPTKAEPLYGERGERKIFLILAIIAIIIVAGFSVQLALGRSSFDVPVIYHIHAFVFFGYLALYLAQNALIAGNRVDLHRKLGWISVVWVPLMVVVGILLMLTVLQRTGGPFFFAVNVFLFSNTAHLLCFAVLTMVAVRQRRFTGWHRRLMLCGMAILAGPGLGRLIPLPFLIPYAWHAMIAAVLLFPIAGMVADKLRYNKVHPAWYWGIGAFLAFQAVADIMAFSDWGKQVTADYVAGTPGGQRPMAAFLPPGF</sequence>
<accession>A0A0G3XEL7</accession>
<dbReference type="KEGG" id="cna:AB433_01995"/>
<name>A0A0G3XEL7_9SPHN</name>
<dbReference type="AlphaFoldDB" id="A0A0G3XEL7"/>
<organism evidence="1 2">
    <name type="scientific">Croceicoccus naphthovorans</name>
    <dbReference type="NCBI Taxonomy" id="1348774"/>
    <lineage>
        <taxon>Bacteria</taxon>
        <taxon>Pseudomonadati</taxon>
        <taxon>Pseudomonadota</taxon>
        <taxon>Alphaproteobacteria</taxon>
        <taxon>Sphingomonadales</taxon>
        <taxon>Erythrobacteraceae</taxon>
        <taxon>Croceicoccus</taxon>
    </lineage>
</organism>
<evidence type="ECO:0000313" key="1">
    <source>
        <dbReference type="EMBL" id="AKM09019.1"/>
    </source>
</evidence>